<dbReference type="Pfam" id="PF12007">
    <property type="entry name" value="DUF3501"/>
    <property type="match status" value="1"/>
</dbReference>
<dbReference type="KEGG" id="cma:Cmaq_0060"/>
<evidence type="ECO:0000313" key="2">
    <source>
        <dbReference type="Proteomes" id="UP000001137"/>
    </source>
</evidence>
<dbReference type="STRING" id="397948.Cmaq_0060"/>
<organism evidence="1 2">
    <name type="scientific">Caldivirga maquilingensis (strain ATCC 700844 / DSM 13496 / JCM 10307 / IC-167)</name>
    <dbReference type="NCBI Taxonomy" id="397948"/>
    <lineage>
        <taxon>Archaea</taxon>
        <taxon>Thermoproteota</taxon>
        <taxon>Thermoprotei</taxon>
        <taxon>Thermoproteales</taxon>
        <taxon>Thermoproteaceae</taxon>
        <taxon>Caldivirga</taxon>
    </lineage>
</organism>
<dbReference type="Proteomes" id="UP000001137">
    <property type="component" value="Chromosome"/>
</dbReference>
<proteinExistence type="predicted"/>
<dbReference type="RefSeq" id="WP_012185134.1">
    <property type="nucleotide sequence ID" value="NC_009954.1"/>
</dbReference>
<dbReference type="OrthoDB" id="28141at2157"/>
<sequence length="200" mass="22857">MQSRLMNLISKIYTPSQYSSIREEVYRLISEYKRSRYVPINERVTVLFEDAATVWFQIEETAYLEGVDDINVVREAVKTYAPMVPGSNELTITVFININNYDELRNLLPKYNGIEKSIKLVINNVELEATPIYPEDYAPGSLPRSIHYLKVTGKGLDDLIKSSNSVKLRITHPMVNKEVTLSNDSLEAIRASLKGINWVI</sequence>
<reference evidence="1 2" key="1">
    <citation type="submission" date="2007-10" db="EMBL/GenBank/DDBJ databases">
        <title>Complete sequence of Caldivirga maquilingensis IC-167.</title>
        <authorList>
            <consortium name="US DOE Joint Genome Institute"/>
            <person name="Copeland A."/>
            <person name="Lucas S."/>
            <person name="Lapidus A."/>
            <person name="Barry K."/>
            <person name="Glavina del Rio T."/>
            <person name="Dalin E."/>
            <person name="Tice H."/>
            <person name="Pitluck S."/>
            <person name="Saunders E."/>
            <person name="Brettin T."/>
            <person name="Bruce D."/>
            <person name="Detter J.C."/>
            <person name="Han C."/>
            <person name="Schmutz J."/>
            <person name="Larimer F."/>
            <person name="Land M."/>
            <person name="Hauser L."/>
            <person name="Kyrpides N."/>
            <person name="Ivanova N."/>
            <person name="Biddle J.F."/>
            <person name="Zhang Z."/>
            <person name="Fitz-Gibbon S.T."/>
            <person name="Lowe T.M."/>
            <person name="Saltikov C."/>
            <person name="House C.H."/>
            <person name="Richardson P."/>
        </authorList>
    </citation>
    <scope>NUCLEOTIDE SEQUENCE [LARGE SCALE GENOMIC DNA]</scope>
    <source>
        <strain evidence="2">ATCC 700844 / DSM 13496 / JCM 10307 / IC-167</strain>
    </source>
</reference>
<dbReference type="eggNOG" id="arCOG06034">
    <property type="taxonomic scope" value="Archaea"/>
</dbReference>
<dbReference type="GeneID" id="5710153"/>
<dbReference type="AlphaFoldDB" id="A8M9N3"/>
<dbReference type="InterPro" id="IPR021890">
    <property type="entry name" value="DUF3501"/>
</dbReference>
<name>A8M9N3_CALMQ</name>
<protein>
    <submittedName>
        <fullName evidence="1">Uncharacterized protein</fullName>
    </submittedName>
</protein>
<keyword evidence="2" id="KW-1185">Reference proteome</keyword>
<evidence type="ECO:0000313" key="1">
    <source>
        <dbReference type="EMBL" id="ABW00914.1"/>
    </source>
</evidence>
<dbReference type="HOGENOM" id="CLU_1412438_0_0_2"/>
<gene>
    <name evidence="1" type="ordered locus">Cmaq_0060</name>
</gene>
<dbReference type="EMBL" id="CP000852">
    <property type="protein sequence ID" value="ABW00914.1"/>
    <property type="molecule type" value="Genomic_DNA"/>
</dbReference>
<accession>A8M9N3</accession>